<evidence type="ECO:0000256" key="16">
    <source>
        <dbReference type="PIRSR" id="PIRSR603373-2"/>
    </source>
</evidence>
<comment type="subcellular location">
    <subcellularLocation>
        <location evidence="2">Cell inner membrane</location>
        <topology evidence="2">Multi-pass membrane protein</topology>
    </subcellularLocation>
    <subcellularLocation>
        <location evidence="17">Cell membrane</location>
        <topology evidence="17">Multi-pass membrane protein</topology>
    </subcellularLocation>
</comment>
<dbReference type="InterPro" id="IPR011642">
    <property type="entry name" value="Gate_dom"/>
</dbReference>
<keyword evidence="5 17" id="KW-0410">Iron transport</keyword>
<name>A0A9D1HKD4_9FIRM</name>
<dbReference type="GO" id="GO:0015093">
    <property type="term" value="F:ferrous iron transmembrane transporter activity"/>
    <property type="evidence" value="ECO:0007669"/>
    <property type="project" value="UniProtKB-UniRule"/>
</dbReference>
<dbReference type="InterPro" id="IPR027417">
    <property type="entry name" value="P-loop_NTPase"/>
</dbReference>
<feature type="transmembrane region" description="Helical" evidence="17">
    <location>
        <begin position="407"/>
        <end position="424"/>
    </location>
</feature>
<feature type="binding site" evidence="15">
    <location>
        <begin position="36"/>
        <end position="40"/>
    </location>
    <ligand>
        <name>GTP</name>
        <dbReference type="ChEBI" id="CHEBI:37565"/>
        <label>1</label>
    </ligand>
</feature>
<dbReference type="Gene3D" id="3.40.50.300">
    <property type="entry name" value="P-loop containing nucleotide triphosphate hydrolases"/>
    <property type="match status" value="1"/>
</dbReference>
<feature type="transmembrane region" description="Helical" evidence="17">
    <location>
        <begin position="624"/>
        <end position="646"/>
    </location>
</feature>
<dbReference type="GO" id="GO:0005886">
    <property type="term" value="C:plasma membrane"/>
    <property type="evidence" value="ECO:0007669"/>
    <property type="project" value="UniProtKB-SubCell"/>
</dbReference>
<keyword evidence="4" id="KW-1003">Cell membrane</keyword>
<dbReference type="NCBIfam" id="TIGR00437">
    <property type="entry name" value="feoB"/>
    <property type="match status" value="1"/>
</dbReference>
<feature type="binding site" evidence="15">
    <location>
        <begin position="11"/>
        <end position="18"/>
    </location>
    <ligand>
        <name>GTP</name>
        <dbReference type="ChEBI" id="CHEBI:37565"/>
        <label>1</label>
    </ligand>
</feature>
<feature type="transmembrane region" description="Helical" evidence="17">
    <location>
        <begin position="351"/>
        <end position="380"/>
    </location>
</feature>
<protein>
    <recommendedName>
        <fullName evidence="14 17">Ferrous iron transport protein B</fullName>
    </recommendedName>
</protein>
<dbReference type="InterPro" id="IPR050860">
    <property type="entry name" value="FeoB_GTPase"/>
</dbReference>
<evidence type="ECO:0000256" key="11">
    <source>
        <dbReference type="ARBA" id="ARBA00023065"/>
    </source>
</evidence>
<feature type="transmembrane region" description="Helical" evidence="17">
    <location>
        <begin position="684"/>
        <end position="708"/>
    </location>
</feature>
<evidence type="ECO:0000256" key="9">
    <source>
        <dbReference type="ARBA" id="ARBA00022989"/>
    </source>
</evidence>
<feature type="transmembrane region" description="Helical" evidence="17">
    <location>
        <begin position="283"/>
        <end position="301"/>
    </location>
</feature>
<feature type="binding site" evidence="16">
    <location>
        <position position="23"/>
    </location>
    <ligand>
        <name>Mg(2+)</name>
        <dbReference type="ChEBI" id="CHEBI:18420"/>
        <label>2</label>
    </ligand>
</feature>
<sequence>MAETIRIALAGNPNCGKTTMFNALTGSSQHVGNWPGVTVEKKDGKLKGRSDVIIQDLPGIYSLSPYTLEEVVTRNYLVQNRPDAIINIVDASNLDRNLYLTTQLLEIGIPVLVALNMMDVVKKRGDRINVKKLSEKLGCPVVETAAINDDGLKIAVDKAIELASAKITPDHTLIFSELTNAAIHQISSRLQDNVPEANLMWYSIKTFERDQKTAEHLTISLEKRQMIDKIIAGREATANEDSESIITNERYAYIDSLMDDVLHKSNVGDQLTEKIDSIVTNRFLALPIFAAVMFLIYYISISTVGTLLTDWVNDGVFGEGWQLFGIWIPGIPVLLGDLLTAINCAEWLQSLVLDGIVAGVGAVLGFIPQMMVLFILLGILEDCGYMSRVAFIMDRLFRRFGLSGKNFIPMLVATGCGVPGVMATRTIENDSDRKMAVMTTTFMPCGAKLPIIGLISGALFANSAWVAPTTYFIGIAAIAITGVILKKTKAFAGDPSPFVLELPSYHMPRPKNILLHMWERSKAFIKKACTIILLSTIVLWFLGSYNTALQPVDTADSILADVGQTVAPVFTPLGWGDQWEAVVGTVTGLIAKENVVATFGSLYAGLDEISKDGSELWGIVAAKFTPLAAFSFMLFNLLCAPCFAAIGAINREMPNRRWTLFAVAYQCGLAYVVAMIVYQLGTYIAGGGFSAGTAAALLLLAGLIFLLFRPNPYKNKILQSKAETINSNTVGANN</sequence>
<dbReference type="PANTHER" id="PTHR43185:SF1">
    <property type="entry name" value="FE(2+) TRANSPORTER FEOB"/>
    <property type="match status" value="1"/>
</dbReference>
<feature type="binding site" evidence="15">
    <location>
        <begin position="116"/>
        <end position="119"/>
    </location>
    <ligand>
        <name>GTP</name>
        <dbReference type="ChEBI" id="CHEBI:37565"/>
        <label>4</label>
    </ligand>
</feature>
<dbReference type="GO" id="GO:0046872">
    <property type="term" value="F:metal ion binding"/>
    <property type="evidence" value="ECO:0007669"/>
    <property type="project" value="UniProtKB-KW"/>
</dbReference>
<keyword evidence="10 17" id="KW-0408">Iron</keyword>
<dbReference type="SUPFAM" id="SSF52540">
    <property type="entry name" value="P-loop containing nucleoside triphosphate hydrolases"/>
    <property type="match status" value="1"/>
</dbReference>
<dbReference type="Pfam" id="PF17910">
    <property type="entry name" value="FeoB_Cyto"/>
    <property type="match status" value="1"/>
</dbReference>
<feature type="transmembrane region" description="Helical" evidence="17">
    <location>
        <begin position="321"/>
        <end position="339"/>
    </location>
</feature>
<feature type="binding site" evidence="16">
    <location>
        <position position="22"/>
    </location>
    <ligand>
        <name>Mg(2+)</name>
        <dbReference type="ChEBI" id="CHEBI:18420"/>
        <label>1</label>
    </ligand>
</feature>
<evidence type="ECO:0000256" key="8">
    <source>
        <dbReference type="ARBA" id="ARBA00022741"/>
    </source>
</evidence>
<keyword evidence="3 17" id="KW-0813">Transport</keyword>
<evidence type="ECO:0000256" key="12">
    <source>
        <dbReference type="ARBA" id="ARBA00023134"/>
    </source>
</evidence>
<evidence type="ECO:0000256" key="1">
    <source>
        <dbReference type="ARBA" id="ARBA00003926"/>
    </source>
</evidence>
<keyword evidence="11" id="KW-0406">Ion transport</keyword>
<evidence type="ECO:0000256" key="4">
    <source>
        <dbReference type="ARBA" id="ARBA00022475"/>
    </source>
</evidence>
<organism evidence="19 20">
    <name type="scientific">Candidatus Avidehalobacter gallistercoris</name>
    <dbReference type="NCBI Taxonomy" id="2840694"/>
    <lineage>
        <taxon>Bacteria</taxon>
        <taxon>Bacillati</taxon>
        <taxon>Bacillota</taxon>
        <taxon>Clostridia</taxon>
        <taxon>Eubacteriales</taxon>
        <taxon>Peptococcaceae</taxon>
        <taxon>Peptococcaceae incertae sedis</taxon>
        <taxon>Candidatus Avidehalobacter</taxon>
    </lineage>
</organism>
<feature type="binding site" evidence="15">
    <location>
        <begin position="56"/>
        <end position="59"/>
    </location>
    <ligand>
        <name>GTP</name>
        <dbReference type="ChEBI" id="CHEBI:37565"/>
        <label>3</label>
    </ligand>
</feature>
<dbReference type="EMBL" id="DVMH01000030">
    <property type="protein sequence ID" value="HIU10782.1"/>
    <property type="molecule type" value="Genomic_DNA"/>
</dbReference>
<evidence type="ECO:0000259" key="18">
    <source>
        <dbReference type="PROSITE" id="PS51711"/>
    </source>
</evidence>
<dbReference type="AlphaFoldDB" id="A0A9D1HKD4"/>
<feature type="transmembrane region" description="Helical" evidence="17">
    <location>
        <begin position="436"/>
        <end position="459"/>
    </location>
</feature>
<feature type="binding site" evidence="16">
    <location>
        <position position="25"/>
    </location>
    <ligand>
        <name>Mg(2+)</name>
        <dbReference type="ChEBI" id="CHEBI:18420"/>
        <label>2</label>
    </ligand>
</feature>
<dbReference type="InterPro" id="IPR041069">
    <property type="entry name" value="FeoB_Cyto"/>
</dbReference>
<keyword evidence="12 15" id="KW-0342">GTP-binding</keyword>
<dbReference type="InterPro" id="IPR003373">
    <property type="entry name" value="Fe2_transport_prot-B"/>
</dbReference>
<evidence type="ECO:0000256" key="13">
    <source>
        <dbReference type="ARBA" id="ARBA00023136"/>
    </source>
</evidence>
<comment type="caution">
    <text evidence="19">The sequence shown here is derived from an EMBL/GenBank/DDBJ whole genome shotgun (WGS) entry which is preliminary data.</text>
</comment>
<feature type="domain" description="FeoB-type G" evidence="18">
    <location>
        <begin position="4"/>
        <end position="165"/>
    </location>
</feature>
<evidence type="ECO:0000256" key="5">
    <source>
        <dbReference type="ARBA" id="ARBA00022496"/>
    </source>
</evidence>
<evidence type="ECO:0000256" key="2">
    <source>
        <dbReference type="ARBA" id="ARBA00004429"/>
    </source>
</evidence>
<proteinExistence type="inferred from homology"/>
<keyword evidence="13 17" id="KW-0472">Membrane</keyword>
<keyword evidence="9 17" id="KW-1133">Transmembrane helix</keyword>
<dbReference type="InterPro" id="IPR030389">
    <property type="entry name" value="G_FEOB_dom"/>
</dbReference>
<gene>
    <name evidence="19" type="primary">feoB</name>
    <name evidence="19" type="ORF">IAB00_06045</name>
</gene>
<accession>A0A9D1HKD4</accession>
<dbReference type="Proteomes" id="UP000824124">
    <property type="component" value="Unassembled WGS sequence"/>
</dbReference>
<feature type="binding site" evidence="16">
    <location>
        <position position="26"/>
    </location>
    <ligand>
        <name>Mg(2+)</name>
        <dbReference type="ChEBI" id="CHEBI:18420"/>
        <label>2</label>
    </ligand>
</feature>
<feature type="transmembrane region" description="Helical" evidence="17">
    <location>
        <begin position="524"/>
        <end position="543"/>
    </location>
</feature>
<dbReference type="FunFam" id="3.40.50.300:FF:000426">
    <property type="entry name" value="Ferrous iron transport protein B"/>
    <property type="match status" value="1"/>
</dbReference>
<evidence type="ECO:0000256" key="10">
    <source>
        <dbReference type="ARBA" id="ARBA00023004"/>
    </source>
</evidence>
<dbReference type="Pfam" id="PF07664">
    <property type="entry name" value="FeoB_C"/>
    <property type="match status" value="1"/>
</dbReference>
<dbReference type="PANTHER" id="PTHR43185">
    <property type="entry name" value="FERROUS IRON TRANSPORT PROTEIN B"/>
    <property type="match status" value="1"/>
</dbReference>
<evidence type="ECO:0000313" key="19">
    <source>
        <dbReference type="EMBL" id="HIU10782.1"/>
    </source>
</evidence>
<dbReference type="Pfam" id="PF02421">
    <property type="entry name" value="FeoB_N"/>
    <property type="match status" value="1"/>
</dbReference>
<comment type="function">
    <text evidence="1 17">Probable transporter of a GTP-driven Fe(2+) uptake system.</text>
</comment>
<dbReference type="GO" id="GO:0005525">
    <property type="term" value="F:GTP binding"/>
    <property type="evidence" value="ECO:0007669"/>
    <property type="project" value="UniProtKB-KW"/>
</dbReference>
<reference evidence="19" key="2">
    <citation type="journal article" date="2021" name="PeerJ">
        <title>Extensive microbial diversity within the chicken gut microbiome revealed by metagenomics and culture.</title>
        <authorList>
            <person name="Gilroy R."/>
            <person name="Ravi A."/>
            <person name="Getino M."/>
            <person name="Pursley I."/>
            <person name="Horton D.L."/>
            <person name="Alikhan N.F."/>
            <person name="Baker D."/>
            <person name="Gharbi K."/>
            <person name="Hall N."/>
            <person name="Watson M."/>
            <person name="Adriaenssens E.M."/>
            <person name="Foster-Nyarko E."/>
            <person name="Jarju S."/>
            <person name="Secka A."/>
            <person name="Antonio M."/>
            <person name="Oren A."/>
            <person name="Chaudhuri R.R."/>
            <person name="La Ragione R."/>
            <person name="Hildebrand F."/>
            <person name="Pallen M.J."/>
        </authorList>
    </citation>
    <scope>NUCLEOTIDE SEQUENCE</scope>
    <source>
        <strain evidence="19">2830</strain>
    </source>
</reference>
<keyword evidence="7 17" id="KW-0812">Transmembrane</keyword>
<feature type="transmembrane region" description="Helical" evidence="17">
    <location>
        <begin position="465"/>
        <end position="485"/>
    </location>
</feature>
<dbReference type="InterPro" id="IPR006073">
    <property type="entry name" value="GTP-bd"/>
</dbReference>
<evidence type="ECO:0000256" key="17">
    <source>
        <dbReference type="RuleBase" id="RU362098"/>
    </source>
</evidence>
<dbReference type="CDD" id="cd01879">
    <property type="entry name" value="FeoB"/>
    <property type="match status" value="1"/>
</dbReference>
<evidence type="ECO:0000256" key="15">
    <source>
        <dbReference type="PIRSR" id="PIRSR603373-1"/>
    </source>
</evidence>
<feature type="transmembrane region" description="Helical" evidence="17">
    <location>
        <begin position="658"/>
        <end position="678"/>
    </location>
</feature>
<reference evidence="19" key="1">
    <citation type="submission" date="2020-10" db="EMBL/GenBank/DDBJ databases">
        <authorList>
            <person name="Gilroy R."/>
        </authorList>
    </citation>
    <scope>NUCLEOTIDE SEQUENCE</scope>
    <source>
        <strain evidence="19">2830</strain>
    </source>
</reference>
<dbReference type="Gene3D" id="1.10.287.1770">
    <property type="match status" value="1"/>
</dbReference>
<evidence type="ECO:0000256" key="6">
    <source>
        <dbReference type="ARBA" id="ARBA00022519"/>
    </source>
</evidence>
<dbReference type="PROSITE" id="PS51711">
    <property type="entry name" value="G_FEOB"/>
    <property type="match status" value="1"/>
</dbReference>
<dbReference type="PRINTS" id="PR00326">
    <property type="entry name" value="GTP1OBG"/>
</dbReference>
<evidence type="ECO:0000313" key="20">
    <source>
        <dbReference type="Proteomes" id="UP000824124"/>
    </source>
</evidence>
<keyword evidence="6" id="KW-0997">Cell inner membrane</keyword>
<comment type="similarity">
    <text evidence="17">Belongs to the TRAFAC class TrmE-Era-EngA-EngB-Septin-like GTPase superfamily. FeoB GTPase (TC 9.A.8) family.</text>
</comment>
<keyword evidence="16" id="KW-0460">Magnesium</keyword>
<evidence type="ECO:0000256" key="7">
    <source>
        <dbReference type="ARBA" id="ARBA00022692"/>
    </source>
</evidence>
<evidence type="ECO:0000256" key="14">
    <source>
        <dbReference type="NCBIfam" id="TIGR00437"/>
    </source>
</evidence>
<keyword evidence="16" id="KW-0479">Metal-binding</keyword>
<dbReference type="InterPro" id="IPR011640">
    <property type="entry name" value="Fe2_transport_prot_B_C"/>
</dbReference>
<dbReference type="Pfam" id="PF07670">
    <property type="entry name" value="Gate"/>
    <property type="match status" value="2"/>
</dbReference>
<keyword evidence="8 15" id="KW-0547">Nucleotide-binding</keyword>
<evidence type="ECO:0000256" key="3">
    <source>
        <dbReference type="ARBA" id="ARBA00022448"/>
    </source>
</evidence>